<feature type="region of interest" description="Disordered" evidence="5">
    <location>
        <begin position="1"/>
        <end position="31"/>
    </location>
</feature>
<keyword evidence="1" id="KW-0378">Hydrolase</keyword>
<name>A0A058Z770_FONAL</name>
<feature type="compositionally biased region" description="Low complexity" evidence="5">
    <location>
        <begin position="255"/>
        <end position="265"/>
    </location>
</feature>
<dbReference type="GO" id="GO:0004806">
    <property type="term" value="F:triacylglycerol lipase activity"/>
    <property type="evidence" value="ECO:0007669"/>
    <property type="project" value="InterPro"/>
</dbReference>
<feature type="compositionally biased region" description="Low complexity" evidence="5">
    <location>
        <begin position="1018"/>
        <end position="1088"/>
    </location>
</feature>
<dbReference type="RefSeq" id="XP_009495740.1">
    <property type="nucleotide sequence ID" value="XM_009497465.1"/>
</dbReference>
<feature type="compositionally biased region" description="Low complexity" evidence="5">
    <location>
        <begin position="161"/>
        <end position="178"/>
    </location>
</feature>
<feature type="compositionally biased region" description="Polar residues" evidence="5">
    <location>
        <begin position="1004"/>
        <end position="1013"/>
    </location>
</feature>
<dbReference type="PROSITE" id="PS51635">
    <property type="entry name" value="PNPLA"/>
    <property type="match status" value="1"/>
</dbReference>
<dbReference type="InterPro" id="IPR002641">
    <property type="entry name" value="PNPLA_dom"/>
</dbReference>
<dbReference type="InterPro" id="IPR050301">
    <property type="entry name" value="NTE"/>
</dbReference>
<dbReference type="STRING" id="691883.A0A058Z770"/>
<feature type="compositionally biased region" description="Polar residues" evidence="5">
    <location>
        <begin position="79"/>
        <end position="97"/>
    </location>
</feature>
<dbReference type="PANTHER" id="PTHR14226:SF44">
    <property type="entry name" value="TRIACYLGLYCEROL LIPASE 3"/>
    <property type="match status" value="1"/>
</dbReference>
<evidence type="ECO:0000313" key="7">
    <source>
        <dbReference type="EMBL" id="KCV70134.1"/>
    </source>
</evidence>
<gene>
    <name evidence="7" type="ORF">H696_03595</name>
</gene>
<accession>A0A058Z770</accession>
<sequence length="1393" mass="143933">MSGQPGAAHDESASQPLTPPDLGDVSPSLLGFDPAAFTLDTALPPPGAGFFPPTMFLPPAAAAAALMPLPPSWDDTLRAYSQTGSGIGASPNTGAGHSNSSNSNSNSTPRSTVPASTDAGTSSGTGAAPLSPGLRQSWLPAHGAGLAQALDCLANPHFSQGFSASSSSGDSASLAPGAVGLPPHGNSPGSSASSMALSGSILFDSAASSISSSPGTTRTASAPVPTLTPMADSGTLPPELNVDRSPRPSGRHPSSRSSSSFSSGPEHGHGLGRASTPAPSRTGSLLGPLAGLDFVEGIPPSPSSGSSAFLPSGFPLFRGPGMMGQVPGGGPLSDVPFHGTSHLDLLGSMPGPFAGMNAGVPSAGPPGAHGLSLSDASFSDIFDLSSVAPSGFLIEDPAARGGPQRSAFRRRMGHLFEAGAMVLSLVYVGFYVLCQIFINYLMPDRLTRAALKKELALARTYPEWRRVALSLDCLDGYSAWRIAPRPPAALGGGDPCAGDSQHPADPIEEPEEEEYFDAPALRAHVKRLRCAQDIALRNGDYVALRYLVRALMIRNLGGTADRRLYTGWVSGSTKALIEIFVSQLAEAIQVLSLPHIPRLTLLAPEHQAALAPTRSAAEAPGYPGLPMIGSGLSATERRTALRHAQQSLGRTCLALCGGIGSARGAQHLGVVKALFEMSPLRLRNSVIPRRGAGASGPSTARPNVATPSQETSPLLESLVLSPPAAGQSTAQLRLPSPGARGTSPAPDPFERGILPTIFYGTDVGAIVAAFVCVRTDAELREFFTTGDQTLDFSIFYQHNTPSDTGDAPVEGFSSSSASLRRRFDRFIQHGVFFDAAVLRRFVRAKLRVSFQQAPMVAGASVHGGSPPASSFTTHMVANLLSGSSQYQSVRCGCTIRSLDTEEASHATEARNCPHPDPLTRVCPQAWIEDITFMEAFERSGRVLNIRVTDGLVLNYLTAPNAIIWSAACAACATPGLISPTPVLARTADGEHIPWLPSSGRPGGTTISPESLLSTMPLAGTSAGGTSAQAGGAATQAGASGTPVSRRGRSSSTSATAPTGPAPAGGSLSDSSSGNLLASAAPPRSIPLAPSSPPAPSPSSLEYQDPLLRSGFTNTDGTLSWSWLASLFAAATPTPAPLPGGPTLPLDSDFGDLPSTRLSELFNVNHFIVSQMSVVFEPIAPSVTPPPPVRSIAPNSWSLPARAVARLLRFSRRFRYSVGSFVRRETQYRLSQLFSLGLLPAGLASLKGHLAVHERGHIVIYPLPSSSGSGDQPASASAPANNRAKGTDAGRARAGGRASSAASSSSAGGPTSSSAGTGPARKRTLFQRGARALSSTPTGGTRLRQGIHRGERATWPHLPRARVQLTVERILEEALMRIDQEISWNAAAGLAAED</sequence>
<evidence type="ECO:0000259" key="6">
    <source>
        <dbReference type="PROSITE" id="PS51635"/>
    </source>
</evidence>
<evidence type="ECO:0000313" key="8">
    <source>
        <dbReference type="Proteomes" id="UP000030693"/>
    </source>
</evidence>
<feature type="compositionally biased region" description="Polar residues" evidence="5">
    <location>
        <begin position="108"/>
        <end position="125"/>
    </location>
</feature>
<dbReference type="eggNOG" id="KOG2214">
    <property type="taxonomic scope" value="Eukaryota"/>
</dbReference>
<dbReference type="EMBL" id="KB932205">
    <property type="protein sequence ID" value="KCV70134.1"/>
    <property type="molecule type" value="Genomic_DNA"/>
</dbReference>
<feature type="region of interest" description="Disordered" evidence="5">
    <location>
        <begin position="161"/>
        <end position="194"/>
    </location>
</feature>
<feature type="compositionally biased region" description="Polar residues" evidence="5">
    <location>
        <begin position="696"/>
        <end position="711"/>
    </location>
</feature>
<reference evidence="7" key="1">
    <citation type="submission" date="2013-04" db="EMBL/GenBank/DDBJ databases">
        <title>The Genome Sequence of Fonticula alba ATCC 38817.</title>
        <authorList>
            <consortium name="The Broad Institute Genomics Platform"/>
            <person name="Russ C."/>
            <person name="Cuomo C."/>
            <person name="Burger G."/>
            <person name="Gray M.W."/>
            <person name="Holland P.W.H."/>
            <person name="King N."/>
            <person name="Lang F.B.F."/>
            <person name="Roger A.J."/>
            <person name="Ruiz-Trillo I."/>
            <person name="Brown M."/>
            <person name="Walker B."/>
            <person name="Young S."/>
            <person name="Zeng Q."/>
            <person name="Gargeya S."/>
            <person name="Fitzgerald M."/>
            <person name="Haas B."/>
            <person name="Abouelleil A."/>
            <person name="Allen A.W."/>
            <person name="Alvarado L."/>
            <person name="Arachchi H.M."/>
            <person name="Berlin A.M."/>
            <person name="Chapman S.B."/>
            <person name="Gainer-Dewar J."/>
            <person name="Goldberg J."/>
            <person name="Griggs A."/>
            <person name="Gujja S."/>
            <person name="Hansen M."/>
            <person name="Howarth C."/>
            <person name="Imamovic A."/>
            <person name="Ireland A."/>
            <person name="Larimer J."/>
            <person name="McCowan C."/>
            <person name="Murphy C."/>
            <person name="Pearson M."/>
            <person name="Poon T.W."/>
            <person name="Priest M."/>
            <person name="Roberts A."/>
            <person name="Saif S."/>
            <person name="Shea T."/>
            <person name="Sisk P."/>
            <person name="Sykes S."/>
            <person name="Wortman J."/>
            <person name="Nusbaum C."/>
            <person name="Birren B."/>
        </authorList>
    </citation>
    <scope>NUCLEOTIDE SEQUENCE [LARGE SCALE GENOMIC DNA]</scope>
    <source>
        <strain evidence="7">ATCC 38817</strain>
    </source>
</reference>
<feature type="compositionally biased region" description="Low complexity" evidence="5">
    <location>
        <begin position="1294"/>
        <end position="1318"/>
    </location>
</feature>
<dbReference type="GeneID" id="20528320"/>
<dbReference type="Pfam" id="PF01734">
    <property type="entry name" value="Patatin"/>
    <property type="match status" value="1"/>
</dbReference>
<dbReference type="SUPFAM" id="SSF52151">
    <property type="entry name" value="FabD/lysophospholipase-like"/>
    <property type="match status" value="1"/>
</dbReference>
<feature type="region of interest" description="Disordered" evidence="5">
    <location>
        <begin position="77"/>
        <end position="134"/>
    </location>
</feature>
<feature type="compositionally biased region" description="Low complexity" evidence="5">
    <location>
        <begin position="98"/>
        <end position="107"/>
    </location>
</feature>
<comment type="caution">
    <text evidence="4">Lacks conserved residue(s) required for the propagation of feature annotation.</text>
</comment>
<evidence type="ECO:0000256" key="2">
    <source>
        <dbReference type="ARBA" id="ARBA00022963"/>
    </source>
</evidence>
<feature type="region of interest" description="Disordered" evidence="5">
    <location>
        <begin position="726"/>
        <end position="747"/>
    </location>
</feature>
<dbReference type="Pfam" id="PF11815">
    <property type="entry name" value="DUF3336"/>
    <property type="match status" value="1"/>
</dbReference>
<dbReference type="Gene3D" id="3.40.1090.10">
    <property type="entry name" value="Cytosolic phospholipase A2 catalytic domain"/>
    <property type="match status" value="1"/>
</dbReference>
<feature type="region of interest" description="Disordered" evidence="5">
    <location>
        <begin position="686"/>
        <end position="713"/>
    </location>
</feature>
<feature type="region of interest" description="Disordered" evidence="5">
    <location>
        <begin position="1262"/>
        <end position="1350"/>
    </location>
</feature>
<dbReference type="InterPro" id="IPR016035">
    <property type="entry name" value="Acyl_Trfase/lysoPLipase"/>
</dbReference>
<evidence type="ECO:0000256" key="1">
    <source>
        <dbReference type="ARBA" id="ARBA00022801"/>
    </source>
</evidence>
<dbReference type="PANTHER" id="PTHR14226">
    <property type="entry name" value="NEUROPATHY TARGET ESTERASE/SWISS CHEESE D.MELANOGASTER"/>
    <property type="match status" value="1"/>
</dbReference>
<keyword evidence="2" id="KW-0442">Lipid degradation</keyword>
<evidence type="ECO:0000256" key="4">
    <source>
        <dbReference type="PROSITE-ProRule" id="PRU01161"/>
    </source>
</evidence>
<feature type="compositionally biased region" description="Low complexity" evidence="5">
    <location>
        <begin position="1272"/>
        <end position="1281"/>
    </location>
</feature>
<evidence type="ECO:0000256" key="5">
    <source>
        <dbReference type="SAM" id="MobiDB-lite"/>
    </source>
</evidence>
<dbReference type="InterPro" id="IPR021771">
    <property type="entry name" value="Triacylglycerol_lipase_N"/>
</dbReference>
<dbReference type="Proteomes" id="UP000030693">
    <property type="component" value="Unassembled WGS sequence"/>
</dbReference>
<feature type="region of interest" description="Disordered" evidence="5">
    <location>
        <begin position="991"/>
        <end position="1102"/>
    </location>
</feature>
<proteinExistence type="predicted"/>
<organism evidence="7">
    <name type="scientific">Fonticula alba</name>
    <name type="common">Slime mold</name>
    <dbReference type="NCBI Taxonomy" id="691883"/>
    <lineage>
        <taxon>Eukaryota</taxon>
        <taxon>Rotosphaerida</taxon>
        <taxon>Fonticulaceae</taxon>
        <taxon>Fonticula</taxon>
    </lineage>
</organism>
<feature type="region of interest" description="Disordered" evidence="5">
    <location>
        <begin position="207"/>
        <end position="285"/>
    </location>
</feature>
<dbReference type="OrthoDB" id="10049244at2759"/>
<feature type="domain" description="PNPLA" evidence="6">
    <location>
        <begin position="655"/>
        <end position="1013"/>
    </location>
</feature>
<protein>
    <recommendedName>
        <fullName evidence="6">PNPLA domain-containing protein</fullName>
    </recommendedName>
</protein>
<keyword evidence="3" id="KW-0443">Lipid metabolism</keyword>
<evidence type="ECO:0000256" key="3">
    <source>
        <dbReference type="ARBA" id="ARBA00023098"/>
    </source>
</evidence>
<dbReference type="GO" id="GO:0016042">
    <property type="term" value="P:lipid catabolic process"/>
    <property type="evidence" value="ECO:0007669"/>
    <property type="project" value="UniProtKB-KW"/>
</dbReference>
<keyword evidence="8" id="KW-1185">Reference proteome</keyword>